<evidence type="ECO:0000313" key="2">
    <source>
        <dbReference type="Proteomes" id="UP000235220"/>
    </source>
</evidence>
<reference evidence="3" key="1">
    <citation type="submission" date="2025-08" db="UniProtKB">
        <authorList>
            <consortium name="RefSeq"/>
        </authorList>
    </citation>
    <scope>IDENTIFICATION</scope>
    <source>
        <tissue evidence="3">Leaves</tissue>
    </source>
</reference>
<dbReference type="Pfam" id="PF03140">
    <property type="entry name" value="DUF247"/>
    <property type="match status" value="1"/>
</dbReference>
<feature type="transmembrane region" description="Helical" evidence="1">
    <location>
        <begin position="362"/>
        <end position="386"/>
    </location>
</feature>
<name>A0A2I4EN24_JUGRE</name>
<dbReference type="OrthoDB" id="591587at2759"/>
<dbReference type="GeneID" id="108991111"/>
<dbReference type="PANTHER" id="PTHR31170">
    <property type="entry name" value="BNAC04G53230D PROTEIN"/>
    <property type="match status" value="1"/>
</dbReference>
<accession>A0A2I4EN24</accession>
<sequence>MIKLSVLDMELDRAIERQEVGIKFKKGVIFKHLFGLISRVVSQLPTKMDDMKKGICYAIELQKSRLKFNMTEIFKFPYRPKKIEDWNSIPYGTELRAAGVEFKMAKKFRDKLYENEEWKLIPDAIAFQEAGVEFKKALKFSLLQLQNRKEDGKKKLCGTIFKMVEKFMHLPFLNKIEYWNSIPEGRELKVAGVKFKKAKKFRDTKDVIKSIPNATELKESGIKFKKAKQRTTFAIQFGNGVLEISPLRIEDETETFLRNLIAFEQYSLDNDSSYVTNYMCFMDDLIDSPKDVELLRRKGIIENWLGDDKVASTMVNKLGHHVTISTRNSIYAKISIDMNKHCAKRWNERMAKLRHNYFHSPWALLSVLAAILLLGLAITQTVFSIIH</sequence>
<dbReference type="AlphaFoldDB" id="A0A2I4EN24"/>
<dbReference type="PANTHER" id="PTHR31170:SF17">
    <property type="match status" value="1"/>
</dbReference>
<organism evidence="2 3">
    <name type="scientific">Juglans regia</name>
    <name type="common">English walnut</name>
    <dbReference type="NCBI Taxonomy" id="51240"/>
    <lineage>
        <taxon>Eukaryota</taxon>
        <taxon>Viridiplantae</taxon>
        <taxon>Streptophyta</taxon>
        <taxon>Embryophyta</taxon>
        <taxon>Tracheophyta</taxon>
        <taxon>Spermatophyta</taxon>
        <taxon>Magnoliopsida</taxon>
        <taxon>eudicotyledons</taxon>
        <taxon>Gunneridae</taxon>
        <taxon>Pentapetalae</taxon>
        <taxon>rosids</taxon>
        <taxon>fabids</taxon>
        <taxon>Fagales</taxon>
        <taxon>Juglandaceae</taxon>
        <taxon>Juglans</taxon>
    </lineage>
</organism>
<evidence type="ECO:0000313" key="3">
    <source>
        <dbReference type="RefSeq" id="XP_018820798.2"/>
    </source>
</evidence>
<dbReference type="InParanoid" id="A0A2I4EN24"/>
<keyword evidence="1" id="KW-0812">Transmembrane</keyword>
<dbReference type="RefSeq" id="XP_018820798.2">
    <property type="nucleotide sequence ID" value="XM_018965253.2"/>
</dbReference>
<gene>
    <name evidence="3" type="primary">LOC108991111</name>
</gene>
<keyword evidence="2" id="KW-1185">Reference proteome</keyword>
<keyword evidence="1" id="KW-1133">Transmembrane helix</keyword>
<dbReference type="KEGG" id="jre:108991111"/>
<evidence type="ECO:0000256" key="1">
    <source>
        <dbReference type="SAM" id="Phobius"/>
    </source>
</evidence>
<dbReference type="InterPro" id="IPR004158">
    <property type="entry name" value="DUF247_pln"/>
</dbReference>
<dbReference type="Proteomes" id="UP000235220">
    <property type="component" value="Chromosome 7"/>
</dbReference>
<dbReference type="STRING" id="51240.A0A2I4EN24"/>
<proteinExistence type="predicted"/>
<keyword evidence="1" id="KW-0472">Membrane</keyword>
<protein>
    <submittedName>
        <fullName evidence="3">Uncharacterized protein LOC108991111</fullName>
    </submittedName>
</protein>